<accession>A0ABU7L0J0</accession>
<dbReference type="PANTHER" id="PTHR42923">
    <property type="entry name" value="PROTOPORPHYRINOGEN OXIDASE"/>
    <property type="match status" value="1"/>
</dbReference>
<dbReference type="Proteomes" id="UP001348641">
    <property type="component" value="Unassembled WGS sequence"/>
</dbReference>
<reference evidence="1 2" key="1">
    <citation type="submission" date="2023-07" db="EMBL/GenBank/DDBJ databases">
        <authorList>
            <person name="Girao M."/>
            <person name="Carvalho M.F."/>
        </authorList>
    </citation>
    <scope>NUCLEOTIDE SEQUENCE [LARGE SCALE GENOMIC DNA]</scope>
    <source>
        <strain evidence="1 2">66/93</strain>
    </source>
</reference>
<dbReference type="Gene3D" id="3.50.50.60">
    <property type="entry name" value="FAD/NAD(P)-binding domain"/>
    <property type="match status" value="1"/>
</dbReference>
<comment type="caution">
    <text evidence="1">The sequence shown here is derived from an EMBL/GenBank/DDBJ whole genome shotgun (WGS) entry which is preliminary data.</text>
</comment>
<dbReference type="SUPFAM" id="SSF51905">
    <property type="entry name" value="FAD/NAD(P)-binding domain"/>
    <property type="match status" value="1"/>
</dbReference>
<name>A0ABU7L0J0_9ACTN</name>
<sequence>MDITVVGGGLAGLTAAIAGAERGANITLLEAHRTLGGRARATEPPYVANEGPHVLYGDGAPYRWLAERDLLPPHLRLPARAAPGVRFRYRGRLGMPPAGLLRAAARRGLRAPYDRDFGSWGRERFGTETTGAIASMMGVALFDADPSRLSAEFVWDRFLRVTAPAWPAARYMVGGWTSLVGWMADRARERGVRIATDARVDSLDALPDGPVVVATSLAAARSLLGDDSLEWESGHTLMVDLGLRRGRDPFIVFDGDECGFVERYTAVDRTLAPEGEELVQAQVPVRPGESRARTGERLERLLDLALPRWRDRVTWRRDQVARGRTGALDLPGHTWRDRPAIDRGNGVYLAGDSVAAPGLLGEVAFTSAVAAAEAATGRRPVGTP</sequence>
<protein>
    <submittedName>
        <fullName evidence="1">FAD-dependent oxidoreductase</fullName>
    </submittedName>
</protein>
<evidence type="ECO:0000313" key="1">
    <source>
        <dbReference type="EMBL" id="MEE2055080.1"/>
    </source>
</evidence>
<gene>
    <name evidence="1" type="ORF">Q8A49_31730</name>
</gene>
<dbReference type="InterPro" id="IPR050464">
    <property type="entry name" value="Zeta_carotene_desat/Oxidored"/>
</dbReference>
<organism evidence="1 2">
    <name type="scientific">Nocardiopsis tropica</name>
    <dbReference type="NCBI Taxonomy" id="109330"/>
    <lineage>
        <taxon>Bacteria</taxon>
        <taxon>Bacillati</taxon>
        <taxon>Actinomycetota</taxon>
        <taxon>Actinomycetes</taxon>
        <taxon>Streptosporangiales</taxon>
        <taxon>Nocardiopsidaceae</taxon>
        <taxon>Nocardiopsis</taxon>
    </lineage>
</organism>
<dbReference type="EMBL" id="JAUUCC010000147">
    <property type="protein sequence ID" value="MEE2055080.1"/>
    <property type="molecule type" value="Genomic_DNA"/>
</dbReference>
<dbReference type="RefSeq" id="WP_330161871.1">
    <property type="nucleotide sequence ID" value="NZ_JAUUCC010000147.1"/>
</dbReference>
<dbReference type="Pfam" id="PF13450">
    <property type="entry name" value="NAD_binding_8"/>
    <property type="match status" value="1"/>
</dbReference>
<evidence type="ECO:0000313" key="2">
    <source>
        <dbReference type="Proteomes" id="UP001348641"/>
    </source>
</evidence>
<proteinExistence type="predicted"/>
<dbReference type="PRINTS" id="PR00411">
    <property type="entry name" value="PNDRDTASEI"/>
</dbReference>
<dbReference type="InterPro" id="IPR036188">
    <property type="entry name" value="FAD/NAD-bd_sf"/>
</dbReference>